<sequence length="180" mass="20551">MKMSGEKVVMRRCRRGHEMPGLTTYPRRSQTSTARPCIPYSKRRLWNPSRRGKACPTPEIEEQPLAADPETPEYGPNDYGPPMPEMADESYERNGRSNNARKTGNTFCEKCKKWGHPEENCWQDIKRCTDRGEIHPGIQCVEWRAFKTVKHLASQGMLNDSVPSQTLAQLQTKDTGQGKQ</sequence>
<proteinExistence type="predicted"/>
<reference evidence="3" key="1">
    <citation type="submission" date="2017-03" db="EMBL/GenBank/DDBJ databases">
        <title>Phytopthora megakarya and P. palmivora, two closely related causual agents of cacao black pod achieved similar genome size and gene model numbers by different mechanisms.</title>
        <authorList>
            <person name="Ali S."/>
            <person name="Shao J."/>
            <person name="Larry D.J."/>
            <person name="Kronmiller B."/>
            <person name="Shen D."/>
            <person name="Strem M.D."/>
            <person name="Melnick R.L."/>
            <person name="Guiltinan M.J."/>
            <person name="Tyler B.M."/>
            <person name="Meinhardt L.W."/>
            <person name="Bailey B.A."/>
        </authorList>
    </citation>
    <scope>NUCLEOTIDE SEQUENCE [LARGE SCALE GENOMIC DNA]</scope>
    <source>
        <strain evidence="3">zdho120</strain>
    </source>
</reference>
<keyword evidence="3" id="KW-1185">Reference proteome</keyword>
<evidence type="ECO:0000313" key="3">
    <source>
        <dbReference type="Proteomes" id="UP000198211"/>
    </source>
</evidence>
<gene>
    <name evidence="2" type="ORF">PHMEG_00023276</name>
</gene>
<feature type="region of interest" description="Disordered" evidence="1">
    <location>
        <begin position="48"/>
        <end position="99"/>
    </location>
</feature>
<dbReference type="Proteomes" id="UP000198211">
    <property type="component" value="Unassembled WGS sequence"/>
</dbReference>
<name>A0A225VGS0_9STRA</name>
<dbReference type="EMBL" id="NBNE01004783">
    <property type="protein sequence ID" value="OWZ04771.1"/>
    <property type="molecule type" value="Genomic_DNA"/>
</dbReference>
<protein>
    <submittedName>
        <fullName evidence="2">Uncharacterized protein</fullName>
    </submittedName>
</protein>
<evidence type="ECO:0000313" key="2">
    <source>
        <dbReference type="EMBL" id="OWZ04771.1"/>
    </source>
</evidence>
<feature type="region of interest" description="Disordered" evidence="1">
    <location>
        <begin position="1"/>
        <end position="36"/>
    </location>
</feature>
<accession>A0A225VGS0</accession>
<organism evidence="2 3">
    <name type="scientific">Phytophthora megakarya</name>
    <dbReference type="NCBI Taxonomy" id="4795"/>
    <lineage>
        <taxon>Eukaryota</taxon>
        <taxon>Sar</taxon>
        <taxon>Stramenopiles</taxon>
        <taxon>Oomycota</taxon>
        <taxon>Peronosporomycetes</taxon>
        <taxon>Peronosporales</taxon>
        <taxon>Peronosporaceae</taxon>
        <taxon>Phytophthora</taxon>
    </lineage>
</organism>
<comment type="caution">
    <text evidence="2">The sequence shown here is derived from an EMBL/GenBank/DDBJ whole genome shotgun (WGS) entry which is preliminary data.</text>
</comment>
<evidence type="ECO:0000256" key="1">
    <source>
        <dbReference type="SAM" id="MobiDB-lite"/>
    </source>
</evidence>
<dbReference type="AlphaFoldDB" id="A0A225VGS0"/>